<dbReference type="InterPro" id="IPR001810">
    <property type="entry name" value="F-box_dom"/>
</dbReference>
<dbReference type="SUPFAM" id="SSF81383">
    <property type="entry name" value="F-box domain"/>
    <property type="match status" value="1"/>
</dbReference>
<dbReference type="AlphaFoldDB" id="A0A158R5W0"/>
<dbReference type="Pfam" id="PF12937">
    <property type="entry name" value="F-box-like"/>
    <property type="match status" value="1"/>
</dbReference>
<keyword evidence="2" id="KW-1185">Reference proteome</keyword>
<feature type="domain" description="F-box" evidence="1">
    <location>
        <begin position="14"/>
        <end position="62"/>
    </location>
</feature>
<reference evidence="3" key="1">
    <citation type="submission" date="2016-04" db="UniProtKB">
        <authorList>
            <consortium name="WormBaseParasite"/>
        </authorList>
    </citation>
    <scope>IDENTIFICATION</scope>
</reference>
<evidence type="ECO:0000313" key="3">
    <source>
        <dbReference type="WBParaSite" id="SMUV_0000840001-mRNA-1"/>
    </source>
</evidence>
<dbReference type="InterPro" id="IPR036047">
    <property type="entry name" value="F-box-like_dom_sf"/>
</dbReference>
<dbReference type="WBParaSite" id="SMUV_0000840001-mRNA-1">
    <property type="protein sequence ID" value="SMUV_0000840001-mRNA-1"/>
    <property type="gene ID" value="SMUV_0000840001"/>
</dbReference>
<dbReference type="PROSITE" id="PS50181">
    <property type="entry name" value="FBOX"/>
    <property type="match status" value="1"/>
</dbReference>
<evidence type="ECO:0000313" key="2">
    <source>
        <dbReference type="Proteomes" id="UP000046393"/>
    </source>
</evidence>
<accession>A0A158R5W0</accession>
<proteinExistence type="predicted"/>
<dbReference type="Proteomes" id="UP000046393">
    <property type="component" value="Unplaced"/>
</dbReference>
<protein>
    <submittedName>
        <fullName evidence="3">F-box domain-containing protein</fullName>
    </submittedName>
</protein>
<name>A0A158R5W0_9BILA</name>
<dbReference type="Gene3D" id="1.20.1280.50">
    <property type="match status" value="1"/>
</dbReference>
<sequence length="402" mass="46667">MDEDMWSNASGSNRHVIPNLPDLILYRIFEALSYKEVVRLEVVCRRWRTIIFRLLKKHVQELNVEQSVTYSVIHAVQQKPLKRLSVSCNFEAIDFLSGVLRRSRASVTKLSCDIRFLAKIDQLNVDREANRRYWSNVEELWIVLVKLDDATTEKFLNIYKLLFLNLCRITIQIHECAKQGANICRIKNAIVDQFPKLMINMEIHAKSSSEIFNQLIFLSSITLESLKLICLDYDPETLSLTEYAKIAKEQKIVANRFVLRDWTLRCEPNECMLHMPMDTLRLSSCAIENVNNFISAVYATFCLFYQESEGESQRKMLPKNGSLRILNTRENIPLDSKERFTAKDLDSNLVKKPSLRCIELAGQCVFHGLGHLDKKAHKEFEFRLKSILPLLVIDSSHICYND</sequence>
<evidence type="ECO:0000259" key="1">
    <source>
        <dbReference type="PROSITE" id="PS50181"/>
    </source>
</evidence>
<organism evidence="2 3">
    <name type="scientific">Syphacia muris</name>
    <dbReference type="NCBI Taxonomy" id="451379"/>
    <lineage>
        <taxon>Eukaryota</taxon>
        <taxon>Metazoa</taxon>
        <taxon>Ecdysozoa</taxon>
        <taxon>Nematoda</taxon>
        <taxon>Chromadorea</taxon>
        <taxon>Rhabditida</taxon>
        <taxon>Spirurina</taxon>
        <taxon>Oxyuridomorpha</taxon>
        <taxon>Oxyuroidea</taxon>
        <taxon>Oxyuridae</taxon>
        <taxon>Syphacia</taxon>
    </lineage>
</organism>
<dbReference type="SMART" id="SM00256">
    <property type="entry name" value="FBOX"/>
    <property type="match status" value="1"/>
</dbReference>